<feature type="compositionally biased region" description="Basic and acidic residues" evidence="1">
    <location>
        <begin position="40"/>
        <end position="52"/>
    </location>
</feature>
<accession>A0ABT2RR12</accession>
<evidence type="ECO:0000313" key="2">
    <source>
        <dbReference type="EMBL" id="MCU6687696.1"/>
    </source>
</evidence>
<protein>
    <submittedName>
        <fullName evidence="2">Uncharacterized protein</fullName>
    </submittedName>
</protein>
<feature type="region of interest" description="Disordered" evidence="1">
    <location>
        <begin position="29"/>
        <end position="52"/>
    </location>
</feature>
<proteinExistence type="predicted"/>
<organism evidence="2 3">
    <name type="scientific">Dorea acetigenes</name>
    <dbReference type="NCBI Taxonomy" id="2981787"/>
    <lineage>
        <taxon>Bacteria</taxon>
        <taxon>Bacillati</taxon>
        <taxon>Bacillota</taxon>
        <taxon>Clostridia</taxon>
        <taxon>Lachnospirales</taxon>
        <taxon>Lachnospiraceae</taxon>
        <taxon>Dorea</taxon>
    </lineage>
</organism>
<name>A0ABT2RR12_9FIRM</name>
<comment type="caution">
    <text evidence="2">The sequence shown here is derived from an EMBL/GenBank/DDBJ whole genome shotgun (WGS) entry which is preliminary data.</text>
</comment>
<dbReference type="Proteomes" id="UP001652431">
    <property type="component" value="Unassembled WGS sequence"/>
</dbReference>
<gene>
    <name evidence="2" type="ORF">OCV99_14380</name>
</gene>
<dbReference type="RefSeq" id="WP_262575793.1">
    <property type="nucleotide sequence ID" value="NZ_JAOQJU010000025.1"/>
</dbReference>
<evidence type="ECO:0000256" key="1">
    <source>
        <dbReference type="SAM" id="MobiDB-lite"/>
    </source>
</evidence>
<reference evidence="2 3" key="1">
    <citation type="journal article" date="2021" name="ISME Commun">
        <title>Automated analysis of genomic sequences facilitates high-throughput and comprehensive description of bacteria.</title>
        <authorList>
            <person name="Hitch T.C.A."/>
        </authorList>
    </citation>
    <scope>NUCLEOTIDE SEQUENCE [LARGE SCALE GENOMIC DNA]</scope>
    <source>
        <strain evidence="2 3">Sanger_03</strain>
    </source>
</reference>
<sequence length="52" mass="5567">MEQVKPASIDCGSGSHYHQFSGSLMGYAGMNQDALAGNPKEPKPRAKKEDTT</sequence>
<keyword evidence="3" id="KW-1185">Reference proteome</keyword>
<evidence type="ECO:0000313" key="3">
    <source>
        <dbReference type="Proteomes" id="UP001652431"/>
    </source>
</evidence>
<dbReference type="EMBL" id="JAOQJU010000025">
    <property type="protein sequence ID" value="MCU6687696.1"/>
    <property type="molecule type" value="Genomic_DNA"/>
</dbReference>